<evidence type="ECO:0000313" key="2">
    <source>
        <dbReference type="Proteomes" id="UP000197424"/>
    </source>
</evidence>
<accession>A0A248LFN8</accession>
<reference evidence="2" key="1">
    <citation type="submission" date="2017-06" db="EMBL/GenBank/DDBJ databases">
        <title>Whole genome sequence of Laribacter hongkongensis LHGZ1.</title>
        <authorList>
            <person name="Chen D."/>
            <person name="Wu H."/>
            <person name="Chen J."/>
        </authorList>
    </citation>
    <scope>NUCLEOTIDE SEQUENCE [LARGE SCALE GENOMIC DNA]</scope>
    <source>
        <strain evidence="2">LHGZ1</strain>
    </source>
</reference>
<sequence>MNMPFRISRPWLTGNPAWHLTGKLSTRTFPPACFSPSGLASGQASASDCPPPLRDSWRHRQCRKRGKKPPAEQPCVTRTIRMAGEAAGASRVRKISGVSRAFLLPLGQGQGCPLPSHAFSVLRTAAAFRPAGDAATKIARIPAGGPGRAPAPAPGQHNMQYNQQVMHSEYRRYL</sequence>
<protein>
    <submittedName>
        <fullName evidence="1">Uncharacterized protein</fullName>
    </submittedName>
</protein>
<evidence type="ECO:0000313" key="1">
    <source>
        <dbReference type="EMBL" id="ASJ23275.1"/>
    </source>
</evidence>
<dbReference type="EMBL" id="CP022115">
    <property type="protein sequence ID" value="ASJ23275.1"/>
    <property type="molecule type" value="Genomic_DNA"/>
</dbReference>
<proteinExistence type="predicted"/>
<dbReference type="Proteomes" id="UP000197424">
    <property type="component" value="Chromosome"/>
</dbReference>
<dbReference type="AlphaFoldDB" id="A0A248LFN8"/>
<gene>
    <name evidence="1" type="ORF">LHGZ1_0444</name>
</gene>
<name>A0A248LFN8_9NEIS</name>
<organism evidence="1 2">
    <name type="scientific">Laribacter hongkongensis</name>
    <dbReference type="NCBI Taxonomy" id="168471"/>
    <lineage>
        <taxon>Bacteria</taxon>
        <taxon>Pseudomonadati</taxon>
        <taxon>Pseudomonadota</taxon>
        <taxon>Betaproteobacteria</taxon>
        <taxon>Neisseriales</taxon>
        <taxon>Aquaspirillaceae</taxon>
        <taxon>Laribacter</taxon>
    </lineage>
</organism>